<proteinExistence type="predicted"/>
<accession>A0A5A9W1M8</accession>
<gene>
    <name evidence="1" type="ORF">E1H14_07295</name>
</gene>
<organism evidence="1 2">
    <name type="scientific">Nitrincola tapanii</name>
    <dbReference type="NCBI Taxonomy" id="1708751"/>
    <lineage>
        <taxon>Bacteria</taxon>
        <taxon>Pseudomonadati</taxon>
        <taxon>Pseudomonadota</taxon>
        <taxon>Gammaproteobacteria</taxon>
        <taxon>Oceanospirillales</taxon>
        <taxon>Oceanospirillaceae</taxon>
        <taxon>Nitrincola</taxon>
    </lineage>
</organism>
<dbReference type="GO" id="GO:0020037">
    <property type="term" value="F:heme binding"/>
    <property type="evidence" value="ECO:0007669"/>
    <property type="project" value="InterPro"/>
</dbReference>
<evidence type="ECO:0000313" key="1">
    <source>
        <dbReference type="EMBL" id="KAA0874626.1"/>
    </source>
</evidence>
<evidence type="ECO:0008006" key="3">
    <source>
        <dbReference type="Google" id="ProtNLM"/>
    </source>
</evidence>
<comment type="caution">
    <text evidence="1">The sequence shown here is derived from an EMBL/GenBank/DDBJ whole genome shotgun (WGS) entry which is preliminary data.</text>
</comment>
<dbReference type="EMBL" id="SMRS01000005">
    <property type="protein sequence ID" value="KAA0874626.1"/>
    <property type="molecule type" value="Genomic_DNA"/>
</dbReference>
<dbReference type="Gene3D" id="1.10.760.10">
    <property type="entry name" value="Cytochrome c-like domain"/>
    <property type="match status" value="1"/>
</dbReference>
<dbReference type="InterPro" id="IPR036909">
    <property type="entry name" value="Cyt_c-like_dom_sf"/>
</dbReference>
<keyword evidence="2" id="KW-1185">Reference proteome</keyword>
<reference evidence="1 2" key="1">
    <citation type="submission" date="2019-03" db="EMBL/GenBank/DDBJ databases">
        <title>Nitrincola sp. nov. isolated from an Indian soda lake.</title>
        <authorList>
            <person name="Joshi A."/>
            <person name="Thite S.V."/>
            <person name="Joseph N."/>
            <person name="Dhotre D."/>
            <person name="Moorthy M."/>
            <person name="Shouche Y.S."/>
        </authorList>
    </citation>
    <scope>NUCLEOTIDE SEQUENCE [LARGE SCALE GENOMIC DNA]</scope>
    <source>
        <strain evidence="1 2">MEB193</strain>
    </source>
</reference>
<evidence type="ECO:0000313" key="2">
    <source>
        <dbReference type="Proteomes" id="UP000325302"/>
    </source>
</evidence>
<sequence length="111" mass="12440">MLLILSGLLSACSREPSPEKMQRGDQLYGYYCRECHLHRGIGAEFEHLPVGVSQLQVHDLVLIIKHGYQLGHPMGHFPNLSHEQALTVAEYAVALRQQQRQATLPAQSTKP</sequence>
<dbReference type="GO" id="GO:0009055">
    <property type="term" value="F:electron transfer activity"/>
    <property type="evidence" value="ECO:0007669"/>
    <property type="project" value="InterPro"/>
</dbReference>
<name>A0A5A9W1M8_9GAMM</name>
<dbReference type="Proteomes" id="UP000325302">
    <property type="component" value="Unassembled WGS sequence"/>
</dbReference>
<dbReference type="SUPFAM" id="SSF46626">
    <property type="entry name" value="Cytochrome c"/>
    <property type="match status" value="1"/>
</dbReference>
<dbReference type="OrthoDB" id="9811281at2"/>
<dbReference type="AlphaFoldDB" id="A0A5A9W1M8"/>
<protein>
    <recommendedName>
        <fullName evidence="3">Cytochrome c</fullName>
    </recommendedName>
</protein>